<name>A0ABT4L1H5_9SPHI</name>
<keyword evidence="2" id="KW-1185">Reference proteome</keyword>
<evidence type="ECO:0008006" key="3">
    <source>
        <dbReference type="Google" id="ProtNLM"/>
    </source>
</evidence>
<accession>A0ABT4L1H5</accession>
<evidence type="ECO:0000313" key="1">
    <source>
        <dbReference type="EMBL" id="MCZ4225033.1"/>
    </source>
</evidence>
<protein>
    <recommendedName>
        <fullName evidence="3">GLPGLI family protein</fullName>
    </recommendedName>
</protein>
<reference evidence="1" key="1">
    <citation type="submission" date="2022-12" db="EMBL/GenBank/DDBJ databases">
        <title>Genome sequence of SJ11.</title>
        <authorList>
            <person name="Woo H."/>
        </authorList>
    </citation>
    <scope>NUCLEOTIDE SEQUENCE</scope>
    <source>
        <strain evidence="1">SJ11</strain>
    </source>
</reference>
<gene>
    <name evidence="1" type="ORF">O0931_17095</name>
</gene>
<dbReference type="RefSeq" id="WP_269416694.1">
    <property type="nucleotide sequence ID" value="NZ_JAPWGL010000005.1"/>
</dbReference>
<proteinExistence type="predicted"/>
<comment type="caution">
    <text evidence="1">The sequence shown here is derived from an EMBL/GenBank/DDBJ whole genome shotgun (WGS) entry which is preliminary data.</text>
</comment>
<dbReference type="Proteomes" id="UP001144341">
    <property type="component" value="Unassembled WGS sequence"/>
</dbReference>
<dbReference type="EMBL" id="JAPWGL010000005">
    <property type="protein sequence ID" value="MCZ4225033.1"/>
    <property type="molecule type" value="Genomic_DNA"/>
</dbReference>
<evidence type="ECO:0000313" key="2">
    <source>
        <dbReference type="Proteomes" id="UP001144341"/>
    </source>
</evidence>
<sequence>MYKILIILTLICFTYDLGAQTKPTTELSNEDQSVLIEKNSVCTYRNNFTQAQRRLFYPFNKTDKISLISFDNPYGELSSRIPIEKRKLNSKMVKERKDLSALEIDKLTDLIYNYGFKSKEYGWIEEHGACYDPHNGILFFNENGLVIEYIEICFDCIGQRTSSDKIKLGENCLEKFSLLRGFFSSLDIKAGTTKKSAEE</sequence>
<organism evidence="1 2">
    <name type="scientific">Pedobacter rhodius</name>
    <dbReference type="NCBI Taxonomy" id="3004098"/>
    <lineage>
        <taxon>Bacteria</taxon>
        <taxon>Pseudomonadati</taxon>
        <taxon>Bacteroidota</taxon>
        <taxon>Sphingobacteriia</taxon>
        <taxon>Sphingobacteriales</taxon>
        <taxon>Sphingobacteriaceae</taxon>
        <taxon>Pedobacter</taxon>
    </lineage>
</organism>